<dbReference type="Proteomes" id="UP000199656">
    <property type="component" value="Unassembled WGS sequence"/>
</dbReference>
<dbReference type="PANTHER" id="PTHR42852:SF6">
    <property type="entry name" value="THIOL:DISULFIDE INTERCHANGE PROTEIN DSBE"/>
    <property type="match status" value="1"/>
</dbReference>
<evidence type="ECO:0000256" key="1">
    <source>
        <dbReference type="ARBA" id="ARBA00004196"/>
    </source>
</evidence>
<dbReference type="SUPFAM" id="SSF52833">
    <property type="entry name" value="Thioredoxin-like"/>
    <property type="match status" value="1"/>
</dbReference>
<protein>
    <submittedName>
        <fullName evidence="6">Thiol-disulfide isomerase or thioredoxin</fullName>
    </submittedName>
</protein>
<evidence type="ECO:0000256" key="4">
    <source>
        <dbReference type="ARBA" id="ARBA00023284"/>
    </source>
</evidence>
<organism evidence="6 7">
    <name type="scientific">Chitinophaga terrae</name>
    <name type="common">ex Kim and Jung 2007</name>
    <dbReference type="NCBI Taxonomy" id="408074"/>
    <lineage>
        <taxon>Bacteria</taxon>
        <taxon>Pseudomonadati</taxon>
        <taxon>Bacteroidota</taxon>
        <taxon>Chitinophagia</taxon>
        <taxon>Chitinophagales</taxon>
        <taxon>Chitinophagaceae</taxon>
        <taxon>Chitinophaga</taxon>
    </lineage>
</organism>
<dbReference type="PROSITE" id="PS51352">
    <property type="entry name" value="THIOREDOXIN_2"/>
    <property type="match status" value="1"/>
</dbReference>
<evidence type="ECO:0000313" key="7">
    <source>
        <dbReference type="Proteomes" id="UP000199656"/>
    </source>
</evidence>
<gene>
    <name evidence="6" type="ORF">SAMN05660909_02244</name>
</gene>
<keyword evidence="3" id="KW-1015">Disulfide bond</keyword>
<dbReference type="GO" id="GO:0030313">
    <property type="term" value="C:cell envelope"/>
    <property type="evidence" value="ECO:0007669"/>
    <property type="project" value="UniProtKB-SubCell"/>
</dbReference>
<dbReference type="AlphaFoldDB" id="A0A1H4BRM9"/>
<dbReference type="EMBL" id="FNRL01000008">
    <property type="protein sequence ID" value="SEA50768.1"/>
    <property type="molecule type" value="Genomic_DNA"/>
</dbReference>
<reference evidence="7" key="1">
    <citation type="submission" date="2016-10" db="EMBL/GenBank/DDBJ databases">
        <authorList>
            <person name="Varghese N."/>
            <person name="Submissions S."/>
        </authorList>
    </citation>
    <scope>NUCLEOTIDE SEQUENCE [LARGE SCALE GENOMIC DNA]</scope>
    <source>
        <strain evidence="7">DSM 23920</strain>
    </source>
</reference>
<dbReference type="GO" id="GO:0016853">
    <property type="term" value="F:isomerase activity"/>
    <property type="evidence" value="ECO:0007669"/>
    <property type="project" value="UniProtKB-KW"/>
</dbReference>
<evidence type="ECO:0000313" key="6">
    <source>
        <dbReference type="EMBL" id="SEA50768.1"/>
    </source>
</evidence>
<dbReference type="Pfam" id="PF13905">
    <property type="entry name" value="Thioredoxin_8"/>
    <property type="match status" value="1"/>
</dbReference>
<dbReference type="CDD" id="cd02966">
    <property type="entry name" value="TlpA_like_family"/>
    <property type="match status" value="1"/>
</dbReference>
<dbReference type="InterPro" id="IPR036249">
    <property type="entry name" value="Thioredoxin-like_sf"/>
</dbReference>
<keyword evidence="2" id="KW-0201">Cytochrome c-type biogenesis</keyword>
<sequence>MRIPFLVITMSLLGLCARGQQTFTIRGQITQLPDGEVIGLLQDHGTIMTLAHKDTIRNGSFTFSDTCSVPTRYMITGVGDKFPPMTRAIWVSPGSTVRITGKDYLFKTWEIKSPVPLQQEADRYIFASRKAWDAMQRSDMEQEALSVKARQATEEEKKLLRKTRDSLRDVYNEEYAKVQQTNMTLLQKLPVTDSWIEILAGFALDIKLDPKNRYRNQTLELYKRLSPQQQQSRNGVLIKNSLFPPPVVKTGEPMADTVLADASNNMHRLSEYQGKYLLLDFWSVGCGPCIMAMPELRSLSDSLANQLTVISINMDSDKEIWQKISKNENINWVNLNDKYGMGGLAARYGVTGIPHYVIVSPDGKMIDAWTGYEQGIFTKKVGPFLQTTPAGK</sequence>
<evidence type="ECO:0000259" key="5">
    <source>
        <dbReference type="PROSITE" id="PS51352"/>
    </source>
</evidence>
<dbReference type="RefSeq" id="WP_089761583.1">
    <property type="nucleotide sequence ID" value="NZ_BKAT01000011.1"/>
</dbReference>
<dbReference type="InterPro" id="IPR012336">
    <property type="entry name" value="Thioredoxin-like_fold"/>
</dbReference>
<dbReference type="OrthoDB" id="979391at2"/>
<dbReference type="STRING" id="408074.SAMN05660909_02244"/>
<evidence type="ECO:0000256" key="2">
    <source>
        <dbReference type="ARBA" id="ARBA00022748"/>
    </source>
</evidence>
<accession>A0A1H4BRM9</accession>
<name>A0A1H4BRM9_9BACT</name>
<keyword evidence="4" id="KW-0676">Redox-active center</keyword>
<dbReference type="InterPro" id="IPR050553">
    <property type="entry name" value="Thioredoxin_ResA/DsbE_sf"/>
</dbReference>
<keyword evidence="6" id="KW-0413">Isomerase</keyword>
<dbReference type="PANTHER" id="PTHR42852">
    <property type="entry name" value="THIOL:DISULFIDE INTERCHANGE PROTEIN DSBE"/>
    <property type="match status" value="1"/>
</dbReference>
<dbReference type="InterPro" id="IPR013766">
    <property type="entry name" value="Thioredoxin_domain"/>
</dbReference>
<keyword evidence="7" id="KW-1185">Reference proteome</keyword>
<dbReference type="GO" id="GO:0017004">
    <property type="term" value="P:cytochrome complex assembly"/>
    <property type="evidence" value="ECO:0007669"/>
    <property type="project" value="UniProtKB-KW"/>
</dbReference>
<comment type="subcellular location">
    <subcellularLocation>
        <location evidence="1">Cell envelope</location>
    </subcellularLocation>
</comment>
<proteinExistence type="predicted"/>
<feature type="domain" description="Thioredoxin" evidence="5">
    <location>
        <begin position="248"/>
        <end position="390"/>
    </location>
</feature>
<evidence type="ECO:0000256" key="3">
    <source>
        <dbReference type="ARBA" id="ARBA00023157"/>
    </source>
</evidence>
<dbReference type="Gene3D" id="3.40.30.10">
    <property type="entry name" value="Glutaredoxin"/>
    <property type="match status" value="1"/>
</dbReference>